<accession>A0A4Q4Z4V2</accession>
<dbReference type="EMBL" id="SDKM01000056">
    <property type="protein sequence ID" value="RYP81996.1"/>
    <property type="molecule type" value="Genomic_DNA"/>
</dbReference>
<evidence type="ECO:0000313" key="2">
    <source>
        <dbReference type="EMBL" id="RYP81996.1"/>
    </source>
</evidence>
<reference evidence="2 3" key="1">
    <citation type="submission" date="2019-01" db="EMBL/GenBank/DDBJ databases">
        <title>Nocardioides guangzhouensis sp. nov., an actinobacterium isolated from soil.</title>
        <authorList>
            <person name="Fu Y."/>
            <person name="Cai Y."/>
            <person name="Lin Z."/>
            <person name="Chen P."/>
        </authorList>
    </citation>
    <scope>NUCLEOTIDE SEQUENCE [LARGE SCALE GENOMIC DNA]</scope>
    <source>
        <strain evidence="2 3">130</strain>
    </source>
</reference>
<dbReference type="Proteomes" id="UP000295198">
    <property type="component" value="Unassembled WGS sequence"/>
</dbReference>
<comment type="caution">
    <text evidence="2">The sequence shown here is derived from an EMBL/GenBank/DDBJ whole genome shotgun (WGS) entry which is preliminary data.</text>
</comment>
<dbReference type="AlphaFoldDB" id="A0A4Q4Z4V2"/>
<feature type="region of interest" description="Disordered" evidence="1">
    <location>
        <begin position="21"/>
        <end position="47"/>
    </location>
</feature>
<keyword evidence="3" id="KW-1185">Reference proteome</keyword>
<dbReference type="RefSeq" id="WP_167880609.1">
    <property type="nucleotide sequence ID" value="NZ_SDKM01000056.1"/>
</dbReference>
<protein>
    <recommendedName>
        <fullName evidence="4">Lipoprotein</fullName>
    </recommendedName>
</protein>
<evidence type="ECO:0008006" key="4">
    <source>
        <dbReference type="Google" id="ProtNLM"/>
    </source>
</evidence>
<feature type="compositionally biased region" description="Low complexity" evidence="1">
    <location>
        <begin position="31"/>
        <end position="47"/>
    </location>
</feature>
<sequence>MVVGHVPVAVLALLTAAGCGGDDESSSDAVAATSGASESSTTTAAETSEILGSWHRAQGCEEMLVAFEKAGLAESHRDWLQGNFYGGKPGPKKGDPCAGAQGPLEHDHYFTADGGFGSHDQNGEEVDGGDFEEIDADTVTFPSHAEEFGYQGDILVDYTVNEGVVTFAVDLPNACADTCADAYAWALSAFASGPWQQGEVPG</sequence>
<gene>
    <name evidence="2" type="ORF">EKO23_22745</name>
</gene>
<evidence type="ECO:0000256" key="1">
    <source>
        <dbReference type="SAM" id="MobiDB-lite"/>
    </source>
</evidence>
<organism evidence="2 3">
    <name type="scientific">Nocardioides guangzhouensis</name>
    <dbReference type="NCBI Taxonomy" id="2497878"/>
    <lineage>
        <taxon>Bacteria</taxon>
        <taxon>Bacillati</taxon>
        <taxon>Actinomycetota</taxon>
        <taxon>Actinomycetes</taxon>
        <taxon>Propionibacteriales</taxon>
        <taxon>Nocardioidaceae</taxon>
        <taxon>Nocardioides</taxon>
    </lineage>
</organism>
<proteinExistence type="predicted"/>
<name>A0A4Q4Z4V2_9ACTN</name>
<evidence type="ECO:0000313" key="3">
    <source>
        <dbReference type="Proteomes" id="UP000295198"/>
    </source>
</evidence>